<protein>
    <submittedName>
        <fullName evidence="1">Uncharacterized protein</fullName>
    </submittedName>
</protein>
<sequence length="229" mass="25764">MAGSNLKRLQKVASGLGDLNECVVYVGGAVAELYVSDPAATDIRPTMDVDCVVELASYKGFNELSELLRKKGFQNDQTSGAPICRWIYQGETVDIMPDDEDIIGFSNKWYHPAIANKEPRTLSDGTVIYVFPVTYYVATKFEALAGRGGDDLRTSHDFEDIIYILNSCPDFMEHFKNETDEALKQYLKEKMEALISRSNIMEEIECALPIGEDDRADFIYEIMEEIAQI</sequence>
<dbReference type="PATRIC" id="fig|1235787.3.peg.3839"/>
<accession>R9HP94</accession>
<comment type="caution">
    <text evidence="1">The sequence shown here is derived from an EMBL/GenBank/DDBJ whole genome shotgun (WGS) entry which is preliminary data.</text>
</comment>
<name>R9HP94_BACUN</name>
<organism evidence="1 2">
    <name type="scientific">Bacteroides uniformis dnLKV2</name>
    <dbReference type="NCBI Taxonomy" id="1235787"/>
    <lineage>
        <taxon>Bacteria</taxon>
        <taxon>Pseudomonadati</taxon>
        <taxon>Bacteroidota</taxon>
        <taxon>Bacteroidia</taxon>
        <taxon>Bacteroidales</taxon>
        <taxon>Bacteroidaceae</taxon>
        <taxon>Bacteroides</taxon>
    </lineage>
</organism>
<reference evidence="1 2" key="1">
    <citation type="submission" date="2013-04" db="EMBL/GenBank/DDBJ databases">
        <title>The Genome Sequence of Bacteroides uniformis dnLKV2.</title>
        <authorList>
            <consortium name="The Broad Institute Genomics Platform"/>
            <consortium name="The Broad Institute Genome Sequencing Center for Infectious Disease"/>
            <person name="Earl A."/>
            <person name="Xavier R."/>
            <person name="Kuhn K."/>
            <person name="Stappenbeck T."/>
            <person name="Walker B."/>
            <person name="Young S."/>
            <person name="Zeng Q."/>
            <person name="Gargeya S."/>
            <person name="Fitzgerald M."/>
            <person name="Haas B."/>
            <person name="Abouelleil A."/>
            <person name="Allen A.W."/>
            <person name="Alvarado L."/>
            <person name="Arachchi H.M."/>
            <person name="Berlin A.M."/>
            <person name="Chapman S.B."/>
            <person name="Gainer-Dewar J."/>
            <person name="Goldberg J."/>
            <person name="Griggs A."/>
            <person name="Gujja S."/>
            <person name="Hansen M."/>
            <person name="Howarth C."/>
            <person name="Imamovic A."/>
            <person name="Ireland A."/>
            <person name="Larimer J."/>
            <person name="McCowan C."/>
            <person name="Murphy C."/>
            <person name="Pearson M."/>
            <person name="Poon T.W."/>
            <person name="Priest M."/>
            <person name="Roberts A."/>
            <person name="Saif S."/>
            <person name="Shea T."/>
            <person name="Sisk P."/>
            <person name="Sykes S."/>
            <person name="Wortman J."/>
            <person name="Nusbaum C."/>
            <person name="Birren B."/>
        </authorList>
    </citation>
    <scope>NUCLEOTIDE SEQUENCE [LARGE SCALE GENOMIC DNA]</scope>
    <source>
        <strain evidence="2">dnLKV2</strain>
    </source>
</reference>
<dbReference type="EMBL" id="ASSO01000012">
    <property type="protein sequence ID" value="EOS05689.1"/>
    <property type="molecule type" value="Genomic_DNA"/>
</dbReference>
<dbReference type="RefSeq" id="WP_016274311.1">
    <property type="nucleotide sequence ID" value="NZ_KE159489.1"/>
</dbReference>
<dbReference type="HOGENOM" id="CLU_103758_0_0_10"/>
<dbReference type="AlphaFoldDB" id="R9HP94"/>
<proteinExistence type="predicted"/>
<evidence type="ECO:0000313" key="1">
    <source>
        <dbReference type="EMBL" id="EOS05689.1"/>
    </source>
</evidence>
<dbReference type="Proteomes" id="UP000014212">
    <property type="component" value="Unassembled WGS sequence"/>
</dbReference>
<evidence type="ECO:0000313" key="2">
    <source>
        <dbReference type="Proteomes" id="UP000014212"/>
    </source>
</evidence>
<gene>
    <name evidence="1" type="ORF">C801_03766</name>
</gene>